<evidence type="ECO:0000256" key="2">
    <source>
        <dbReference type="ARBA" id="ARBA00012438"/>
    </source>
</evidence>
<evidence type="ECO:0000256" key="5">
    <source>
        <dbReference type="ARBA" id="ARBA00022777"/>
    </source>
</evidence>
<dbReference type="Pfam" id="PF00989">
    <property type="entry name" value="PAS"/>
    <property type="match status" value="1"/>
</dbReference>
<evidence type="ECO:0000256" key="3">
    <source>
        <dbReference type="ARBA" id="ARBA00022553"/>
    </source>
</evidence>
<dbReference type="InterPro" id="IPR003594">
    <property type="entry name" value="HATPase_dom"/>
</dbReference>
<name>A0A7G8BF16_9BACT</name>
<dbReference type="Pfam" id="PF07730">
    <property type="entry name" value="HisKA_3"/>
    <property type="match status" value="1"/>
</dbReference>
<keyword evidence="4" id="KW-0808">Transferase</keyword>
<accession>A0A7G8BF16</accession>
<feature type="domain" description="PAC" evidence="9">
    <location>
        <begin position="859"/>
        <end position="911"/>
    </location>
</feature>
<dbReference type="InterPro" id="IPR013655">
    <property type="entry name" value="PAS_fold_3"/>
</dbReference>
<comment type="catalytic activity">
    <reaction evidence="1">
        <text>ATP + protein L-histidine = ADP + protein N-phospho-L-histidine.</text>
        <dbReference type="EC" id="2.7.13.3"/>
    </reaction>
</comment>
<dbReference type="InterPro" id="IPR052162">
    <property type="entry name" value="Sensor_kinase/Photoreceptor"/>
</dbReference>
<evidence type="ECO:0000256" key="6">
    <source>
        <dbReference type="SAM" id="Coils"/>
    </source>
</evidence>
<feature type="domain" description="PAS" evidence="8">
    <location>
        <begin position="786"/>
        <end position="856"/>
    </location>
</feature>
<dbReference type="CDD" id="cd16917">
    <property type="entry name" value="HATPase_UhpB-NarQ-NarX-like"/>
    <property type="match status" value="1"/>
</dbReference>
<keyword evidence="5" id="KW-0418">Kinase</keyword>
<evidence type="ECO:0000259" key="8">
    <source>
        <dbReference type="PROSITE" id="PS50112"/>
    </source>
</evidence>
<dbReference type="InterPro" id="IPR013767">
    <property type="entry name" value="PAS_fold"/>
</dbReference>
<dbReference type="InterPro" id="IPR011712">
    <property type="entry name" value="Sig_transdc_His_kin_sub3_dim/P"/>
</dbReference>
<dbReference type="CDD" id="cd00130">
    <property type="entry name" value="PAS"/>
    <property type="match status" value="4"/>
</dbReference>
<feature type="domain" description="PAC" evidence="9">
    <location>
        <begin position="485"/>
        <end position="537"/>
    </location>
</feature>
<feature type="domain" description="PAS" evidence="8">
    <location>
        <begin position="538"/>
        <end position="585"/>
    </location>
</feature>
<feature type="domain" description="PAS" evidence="8">
    <location>
        <begin position="663"/>
        <end position="710"/>
    </location>
</feature>
<reference evidence="10 11" key="1">
    <citation type="submission" date="2020-08" db="EMBL/GenBank/DDBJ databases">
        <title>Edaphobacter telluris sp. nov. and Acidobacterium dinghuensis sp. nov., two acidobacteria isolated from forest soil.</title>
        <authorList>
            <person name="Fu J."/>
            <person name="Qiu L."/>
        </authorList>
    </citation>
    <scope>NUCLEOTIDE SEQUENCE [LARGE SCALE GENOMIC DNA]</scope>
    <source>
        <strain evidence="10">4Y35</strain>
    </source>
</reference>
<dbReference type="GO" id="GO:0006355">
    <property type="term" value="P:regulation of DNA-templated transcription"/>
    <property type="evidence" value="ECO:0007669"/>
    <property type="project" value="InterPro"/>
</dbReference>
<dbReference type="InterPro" id="IPR001610">
    <property type="entry name" value="PAC"/>
</dbReference>
<evidence type="ECO:0000313" key="11">
    <source>
        <dbReference type="Proteomes" id="UP000515312"/>
    </source>
</evidence>
<dbReference type="KEGG" id="adin:H7849_18815"/>
<dbReference type="RefSeq" id="WP_186741538.1">
    <property type="nucleotide sequence ID" value="NZ_CP060394.1"/>
</dbReference>
<dbReference type="Pfam" id="PF02518">
    <property type="entry name" value="HATPase_c"/>
    <property type="match status" value="1"/>
</dbReference>
<dbReference type="Pfam" id="PF04392">
    <property type="entry name" value="ABC_sub_bind"/>
    <property type="match status" value="1"/>
</dbReference>
<keyword evidence="6" id="KW-0175">Coiled coil</keyword>
<dbReference type="SUPFAM" id="SSF55874">
    <property type="entry name" value="ATPase domain of HSP90 chaperone/DNA topoisomerase II/histidine kinase"/>
    <property type="match status" value="1"/>
</dbReference>
<keyword evidence="7" id="KW-0472">Membrane</keyword>
<dbReference type="Pfam" id="PF08447">
    <property type="entry name" value="PAS_3"/>
    <property type="match status" value="2"/>
</dbReference>
<dbReference type="EMBL" id="CP060394">
    <property type="protein sequence ID" value="QNI31136.1"/>
    <property type="molecule type" value="Genomic_DNA"/>
</dbReference>
<dbReference type="SMART" id="SM00086">
    <property type="entry name" value="PAC"/>
    <property type="match status" value="4"/>
</dbReference>
<dbReference type="PANTHER" id="PTHR43304">
    <property type="entry name" value="PHYTOCHROME-LIKE PROTEIN CPH1"/>
    <property type="match status" value="1"/>
</dbReference>
<keyword evidence="7" id="KW-0812">Transmembrane</keyword>
<dbReference type="SUPFAM" id="SSF55785">
    <property type="entry name" value="PYP-like sensor domain (PAS domain)"/>
    <property type="match status" value="4"/>
</dbReference>
<evidence type="ECO:0000256" key="1">
    <source>
        <dbReference type="ARBA" id="ARBA00000085"/>
    </source>
</evidence>
<dbReference type="InterPro" id="IPR007487">
    <property type="entry name" value="ABC_transpt-TYRBP-like"/>
</dbReference>
<dbReference type="InterPro" id="IPR000014">
    <property type="entry name" value="PAS"/>
</dbReference>
<dbReference type="InterPro" id="IPR035965">
    <property type="entry name" value="PAS-like_dom_sf"/>
</dbReference>
<keyword evidence="11" id="KW-1185">Reference proteome</keyword>
<dbReference type="Gene3D" id="3.30.565.10">
    <property type="entry name" value="Histidine kinase-like ATPase, C-terminal domain"/>
    <property type="match status" value="1"/>
</dbReference>
<dbReference type="SMART" id="SM00091">
    <property type="entry name" value="PAS"/>
    <property type="match status" value="3"/>
</dbReference>
<evidence type="ECO:0000313" key="10">
    <source>
        <dbReference type="EMBL" id="QNI31136.1"/>
    </source>
</evidence>
<dbReference type="PANTHER" id="PTHR43304:SF1">
    <property type="entry name" value="PAC DOMAIN-CONTAINING PROTEIN"/>
    <property type="match status" value="1"/>
</dbReference>
<evidence type="ECO:0000259" key="9">
    <source>
        <dbReference type="PROSITE" id="PS50113"/>
    </source>
</evidence>
<dbReference type="GO" id="GO:0046983">
    <property type="term" value="F:protein dimerization activity"/>
    <property type="evidence" value="ECO:0007669"/>
    <property type="project" value="InterPro"/>
</dbReference>
<dbReference type="Gene3D" id="2.10.70.100">
    <property type="match status" value="1"/>
</dbReference>
<dbReference type="GO" id="GO:0016020">
    <property type="term" value="C:membrane"/>
    <property type="evidence" value="ECO:0007669"/>
    <property type="project" value="InterPro"/>
</dbReference>
<evidence type="ECO:0000256" key="4">
    <source>
        <dbReference type="ARBA" id="ARBA00022679"/>
    </source>
</evidence>
<dbReference type="InterPro" id="IPR036890">
    <property type="entry name" value="HATPase_C_sf"/>
</dbReference>
<gene>
    <name evidence="10" type="ORF">H7849_18815</name>
</gene>
<feature type="domain" description="PAC" evidence="9">
    <location>
        <begin position="612"/>
        <end position="662"/>
    </location>
</feature>
<protein>
    <recommendedName>
        <fullName evidence="2">histidine kinase</fullName>
        <ecNumber evidence="2">2.7.13.3</ecNumber>
    </recommendedName>
</protein>
<feature type="transmembrane region" description="Helical" evidence="7">
    <location>
        <begin position="375"/>
        <end position="395"/>
    </location>
</feature>
<organism evidence="10 11">
    <name type="scientific">Alloacidobacterium dinghuense</name>
    <dbReference type="NCBI Taxonomy" id="2763107"/>
    <lineage>
        <taxon>Bacteria</taxon>
        <taxon>Pseudomonadati</taxon>
        <taxon>Acidobacteriota</taxon>
        <taxon>Terriglobia</taxon>
        <taxon>Terriglobales</taxon>
        <taxon>Acidobacteriaceae</taxon>
        <taxon>Alloacidobacterium</taxon>
    </lineage>
</organism>
<dbReference type="Pfam" id="PF13426">
    <property type="entry name" value="PAS_9"/>
    <property type="match status" value="1"/>
</dbReference>
<dbReference type="Proteomes" id="UP000515312">
    <property type="component" value="Chromosome"/>
</dbReference>
<dbReference type="InterPro" id="IPR000700">
    <property type="entry name" value="PAS-assoc_C"/>
</dbReference>
<dbReference type="PROSITE" id="PS50113">
    <property type="entry name" value="PAC"/>
    <property type="match status" value="3"/>
</dbReference>
<dbReference type="Gene3D" id="3.40.50.2300">
    <property type="match status" value="2"/>
</dbReference>
<proteinExistence type="predicted"/>
<dbReference type="PROSITE" id="PS50112">
    <property type="entry name" value="PAS"/>
    <property type="match status" value="3"/>
</dbReference>
<sequence>MSAPMEQRTCHYWFSDRHPLKKCKRGRYPIPDTRVLILIAAVAAFLLLQPPSAGAAKEVRRVLILNVFGPLSSPGVALIDQAIVAGLEKAPYQIELYHEEMESALFPDEASQRDFREWFIRRYSDRKPDVIITVGPSPLNFMVESHEEAFPGIPIIFCGSTEEMLGGLKLDSDFTGTWGVAQPEKTLIAALRLLPSTKHLVVVGGVGLYERDLESVAKKSFQGYESKLDITYLTDLDMPTLIERLKHLPTNTIVYHTAITQDAAGTRFIDATQSVPMIAGAANAPVFVVDDVDVGRGSTGGYVLSLAAEGRTAAEMAVRVLKGEKPANIPVVKSPNIYMFDWRAMQRFGLKESTLPPGSMVLNRQPTIWETYQRYILGVIFLILLETLLILGLLWQRARRRRVESELAVAHDRLRLAVEAGKSSGWEWDIKSGRVRRFGDLHTIYGIPSYAHSGNIDDFRRHVHPEDRELVWNTLDDSRQNQNPYFAEFRVIRNDETIRWIGARGRFYYAKNGEAERMLGMTVDITERKLAEEALKKSEEKFSTAFRESPMALTLTSMKDHRYLDVNETFEHLTGWHKDEVIGRTPFDINVWDDPFKRLEISKRLLSEGAIRNYEFQFRCRDGTTKWGLGSAELIEVDNETSMLSVVADITERRQIQEKLRTSEEMLAGVIASAMDAIIAVDSEQRIVLFNAAAEKIFGCRAEEAIGTSLEQFIPHHFRAAHFDQTGTSNRIMGTLGALWGLRVTGEEFPIEASVSQVGTAGKKLFTVIIRDITERRRAEQAIRESEERFRLVANTAPVLIWMSGPDKLCTYFNQPWLEFTGRPIEAELGNGWADDVHPEDLSACLDTYTNAFDRHESFKMQYRLRRNDGEYRWVFDLGVPRFNPDGSFAGYIGSCIDITERKMAEETLASLSGRLIEAQEEECRRIAREIHDDYNQRLAMLANELEDMAQSIGDSVAEAGPRLHELWNSVSELGVDLHSLSHRLHSSTLETLGLVAGVRAFCEEFEDLQEIQVEFTHENVPRAIPADVSLCLFRIAQEGLRNVKRHSGASSARVHLDFVDGKLHLSVSDQGRGFNPARRSARDGIGIRSMEERLHFIGGQLEVRSQPLEGTSIDAWAPFKASA</sequence>
<dbReference type="Gene3D" id="1.20.5.1930">
    <property type="match status" value="1"/>
</dbReference>
<dbReference type="GO" id="GO:0000155">
    <property type="term" value="F:phosphorelay sensor kinase activity"/>
    <property type="evidence" value="ECO:0007669"/>
    <property type="project" value="InterPro"/>
</dbReference>
<dbReference type="AlphaFoldDB" id="A0A7G8BF16"/>
<dbReference type="FunFam" id="3.30.450.20:FF:000099">
    <property type="entry name" value="Sensory box sensor histidine kinase"/>
    <property type="match status" value="1"/>
</dbReference>
<evidence type="ECO:0000256" key="7">
    <source>
        <dbReference type="SAM" id="Phobius"/>
    </source>
</evidence>
<dbReference type="Gene3D" id="3.30.450.20">
    <property type="entry name" value="PAS domain"/>
    <property type="match status" value="4"/>
</dbReference>
<dbReference type="EC" id="2.7.13.3" evidence="2"/>
<keyword evidence="7" id="KW-1133">Transmembrane helix</keyword>
<feature type="coiled-coil region" evidence="6">
    <location>
        <begin position="902"/>
        <end position="952"/>
    </location>
</feature>
<keyword evidence="3" id="KW-0597">Phosphoprotein</keyword>
<dbReference type="NCBIfam" id="TIGR00229">
    <property type="entry name" value="sensory_box"/>
    <property type="match status" value="4"/>
</dbReference>